<dbReference type="InterPro" id="IPR027417">
    <property type="entry name" value="P-loop_NTPase"/>
</dbReference>
<dbReference type="OrthoDB" id="3363059at2759"/>
<keyword evidence="2" id="KW-0067">ATP-binding</keyword>
<evidence type="ECO:0000256" key="1">
    <source>
        <dbReference type="ARBA" id="ARBA00022801"/>
    </source>
</evidence>
<dbReference type="SMART" id="SM00490">
    <property type="entry name" value="HELICc"/>
    <property type="match status" value="1"/>
</dbReference>
<dbReference type="Pfam" id="PF00271">
    <property type="entry name" value="Helicase_C"/>
    <property type="match status" value="1"/>
</dbReference>
<dbReference type="AlphaFoldDB" id="A0A4U5LQ55"/>
<protein>
    <recommendedName>
        <fullName evidence="3">Helicase C-terminal domain-containing protein</fullName>
    </recommendedName>
</protein>
<dbReference type="PROSITE" id="PS51194">
    <property type="entry name" value="HELICASE_CTER"/>
    <property type="match status" value="1"/>
</dbReference>
<name>A0A4U5LQ55_STECR</name>
<keyword evidence="1" id="KW-0378">Hydrolase</keyword>
<dbReference type="GO" id="GO:0003723">
    <property type="term" value="F:RNA binding"/>
    <property type="evidence" value="ECO:0007669"/>
    <property type="project" value="TreeGrafter"/>
</dbReference>
<reference evidence="4 5" key="1">
    <citation type="journal article" date="2015" name="Genome Biol.">
        <title>Comparative genomics of Steinernema reveals deeply conserved gene regulatory networks.</title>
        <authorList>
            <person name="Dillman A.R."/>
            <person name="Macchietto M."/>
            <person name="Porter C.F."/>
            <person name="Rogers A."/>
            <person name="Williams B."/>
            <person name="Antoshechkin I."/>
            <person name="Lee M.M."/>
            <person name="Goodwin Z."/>
            <person name="Lu X."/>
            <person name="Lewis E.E."/>
            <person name="Goodrich-Blair H."/>
            <person name="Stock S.P."/>
            <person name="Adams B.J."/>
            <person name="Sternberg P.W."/>
            <person name="Mortazavi A."/>
        </authorList>
    </citation>
    <scope>NUCLEOTIDE SEQUENCE [LARGE SCALE GENOMIC DNA]</scope>
    <source>
        <strain evidence="4 5">ALL</strain>
    </source>
</reference>
<keyword evidence="2" id="KW-0347">Helicase</keyword>
<dbReference type="PANTHER" id="PTHR18934">
    <property type="entry name" value="ATP-DEPENDENT RNA HELICASE"/>
    <property type="match status" value="1"/>
</dbReference>
<dbReference type="InterPro" id="IPR002464">
    <property type="entry name" value="DNA/RNA_helicase_DEAH_CS"/>
</dbReference>
<comment type="caution">
    <text evidence="4">The sequence shown here is derived from an EMBL/GenBank/DDBJ whole genome shotgun (WGS) entry which is preliminary data.</text>
</comment>
<dbReference type="PANTHER" id="PTHR18934:SF119">
    <property type="entry name" value="ATP-DEPENDENT RNA HELICASE A"/>
    <property type="match status" value="1"/>
</dbReference>
<accession>A0A4U5LQ55</accession>
<gene>
    <name evidence="4" type="ORF">L596_030685</name>
</gene>
<dbReference type="STRING" id="34508.A0A4U5LQ55"/>
<dbReference type="GO" id="GO:0016787">
    <property type="term" value="F:hydrolase activity"/>
    <property type="evidence" value="ECO:0007669"/>
    <property type="project" value="UniProtKB-KW"/>
</dbReference>
<sequence length="276" mass="31013">MRCITYNKISDISSIMVDEVHERSRSIDMMLNLIAENIDKHPGLRIIICSAMMDVNPLKRLFPNLAFVDLATLATRPRKLVVIHEEEDSAFCVFTVDDCGRNDEQGISIDEKKFHSKVAEKVLMVLRDNRTKDNILVFVPSKVFFRMGCAVLAKVVVQKNLVGVRRMLLEKIKTDGIDNFEIDLLYSGSCYSSQPQNVRRVILSTNVAESSVTLDNIGVVIDTGLVNRFCHNFNTGVDTLKPCIASVSEIEQRAGRAGREANITGFVHRMFTEATE</sequence>
<dbReference type="Proteomes" id="UP000298663">
    <property type="component" value="Unassembled WGS sequence"/>
</dbReference>
<evidence type="ECO:0000313" key="5">
    <source>
        <dbReference type="Proteomes" id="UP000298663"/>
    </source>
</evidence>
<keyword evidence="5" id="KW-1185">Reference proteome</keyword>
<evidence type="ECO:0000313" key="4">
    <source>
        <dbReference type="EMBL" id="TKR58062.1"/>
    </source>
</evidence>
<organism evidence="4 5">
    <name type="scientific">Steinernema carpocapsae</name>
    <name type="common">Entomopathogenic nematode</name>
    <dbReference type="NCBI Taxonomy" id="34508"/>
    <lineage>
        <taxon>Eukaryota</taxon>
        <taxon>Metazoa</taxon>
        <taxon>Ecdysozoa</taxon>
        <taxon>Nematoda</taxon>
        <taxon>Chromadorea</taxon>
        <taxon>Rhabditida</taxon>
        <taxon>Tylenchina</taxon>
        <taxon>Panagrolaimomorpha</taxon>
        <taxon>Strongyloidoidea</taxon>
        <taxon>Steinernematidae</taxon>
        <taxon>Steinernema</taxon>
    </lineage>
</organism>
<dbReference type="PROSITE" id="PS00690">
    <property type="entry name" value="DEAH_ATP_HELICASE"/>
    <property type="match status" value="1"/>
</dbReference>
<dbReference type="SUPFAM" id="SSF52540">
    <property type="entry name" value="P-loop containing nucleoside triphosphate hydrolases"/>
    <property type="match status" value="1"/>
</dbReference>
<reference evidence="4 5" key="2">
    <citation type="journal article" date="2019" name="G3 (Bethesda)">
        <title>Hybrid Assembly of the Genome of the Entomopathogenic Nematode Steinernema carpocapsae Identifies the X-Chromosome.</title>
        <authorList>
            <person name="Serra L."/>
            <person name="Macchietto M."/>
            <person name="Macias-Munoz A."/>
            <person name="McGill C.J."/>
            <person name="Rodriguez I.M."/>
            <person name="Rodriguez B."/>
            <person name="Murad R."/>
            <person name="Mortazavi A."/>
        </authorList>
    </citation>
    <scope>NUCLEOTIDE SEQUENCE [LARGE SCALE GENOMIC DNA]</scope>
    <source>
        <strain evidence="4 5">ALL</strain>
    </source>
</reference>
<dbReference type="Gene3D" id="3.40.50.300">
    <property type="entry name" value="P-loop containing nucleotide triphosphate hydrolases"/>
    <property type="match status" value="2"/>
</dbReference>
<proteinExistence type="predicted"/>
<feature type="domain" description="Helicase C-terminal" evidence="3">
    <location>
        <begin position="110"/>
        <end position="276"/>
    </location>
</feature>
<dbReference type="GO" id="GO:0004386">
    <property type="term" value="F:helicase activity"/>
    <property type="evidence" value="ECO:0007669"/>
    <property type="project" value="UniProtKB-KW"/>
</dbReference>
<keyword evidence="2" id="KW-0547">Nucleotide-binding</keyword>
<dbReference type="InterPro" id="IPR001650">
    <property type="entry name" value="Helicase_C-like"/>
</dbReference>
<evidence type="ECO:0000256" key="2">
    <source>
        <dbReference type="ARBA" id="ARBA00022806"/>
    </source>
</evidence>
<dbReference type="EMBL" id="AZBU02000014">
    <property type="protein sequence ID" value="TKR58062.1"/>
    <property type="molecule type" value="Genomic_DNA"/>
</dbReference>
<evidence type="ECO:0000259" key="3">
    <source>
        <dbReference type="PROSITE" id="PS51194"/>
    </source>
</evidence>